<dbReference type="InterPro" id="IPR043993">
    <property type="entry name" value="T4SS_pilin"/>
</dbReference>
<evidence type="ECO:0000256" key="4">
    <source>
        <dbReference type="ARBA" id="ARBA00022807"/>
    </source>
</evidence>
<gene>
    <name evidence="8" type="ORF">COV85_03580</name>
</gene>
<evidence type="ECO:0000256" key="5">
    <source>
        <dbReference type="SAM" id="Phobius"/>
    </source>
</evidence>
<dbReference type="InterPro" id="IPR038765">
    <property type="entry name" value="Papain-like_cys_pep_sf"/>
</dbReference>
<comment type="caution">
    <text evidence="8">The sequence shown here is derived from an EMBL/GenBank/DDBJ whole genome shotgun (WGS) entry which is preliminary data.</text>
</comment>
<dbReference type="Pfam" id="PF00877">
    <property type="entry name" value="NLPC_P60"/>
    <property type="match status" value="1"/>
</dbReference>
<keyword evidence="5" id="KW-0812">Transmembrane</keyword>
<name>A0A2H0KSB9_9BACT</name>
<feature type="domain" description="NlpC/P60" evidence="7">
    <location>
        <begin position="155"/>
        <end position="262"/>
    </location>
</feature>
<keyword evidence="5" id="KW-0472">Membrane</keyword>
<evidence type="ECO:0000313" key="8">
    <source>
        <dbReference type="EMBL" id="PIQ74175.1"/>
    </source>
</evidence>
<dbReference type="AlphaFoldDB" id="A0A2H0KSB9"/>
<dbReference type="SUPFAM" id="SSF54001">
    <property type="entry name" value="Cysteine proteinases"/>
    <property type="match status" value="1"/>
</dbReference>
<dbReference type="PROSITE" id="PS51935">
    <property type="entry name" value="NLPC_P60"/>
    <property type="match status" value="1"/>
</dbReference>
<dbReference type="GO" id="GO:0008234">
    <property type="term" value="F:cysteine-type peptidase activity"/>
    <property type="evidence" value="ECO:0007669"/>
    <property type="project" value="UniProtKB-KW"/>
</dbReference>
<dbReference type="Gene3D" id="3.90.1720.10">
    <property type="entry name" value="endopeptidase domain like (from Nostoc punctiforme)"/>
    <property type="match status" value="1"/>
</dbReference>
<dbReference type="EMBL" id="PCVN01000091">
    <property type="protein sequence ID" value="PIQ74175.1"/>
    <property type="molecule type" value="Genomic_DNA"/>
</dbReference>
<feature type="signal peptide" evidence="6">
    <location>
        <begin position="1"/>
        <end position="27"/>
    </location>
</feature>
<organism evidence="8 9">
    <name type="scientific">Candidatus Portnoybacteria bacterium CG11_big_fil_rev_8_21_14_0_20_44_10</name>
    <dbReference type="NCBI Taxonomy" id="1974818"/>
    <lineage>
        <taxon>Bacteria</taxon>
        <taxon>Candidatus Portnoyibacteriota</taxon>
    </lineage>
</organism>
<accession>A0A2H0KSB9</accession>
<evidence type="ECO:0000259" key="7">
    <source>
        <dbReference type="PROSITE" id="PS51935"/>
    </source>
</evidence>
<keyword evidence="2" id="KW-0645">Protease</keyword>
<feature type="chain" id="PRO_5013574270" description="NlpC/P60 domain-containing protein" evidence="6">
    <location>
        <begin position="28"/>
        <end position="262"/>
    </location>
</feature>
<dbReference type="Pfam" id="PF18895">
    <property type="entry name" value="T4SS_pilin"/>
    <property type="match status" value="1"/>
</dbReference>
<evidence type="ECO:0000256" key="2">
    <source>
        <dbReference type="ARBA" id="ARBA00022670"/>
    </source>
</evidence>
<feature type="non-terminal residue" evidence="8">
    <location>
        <position position="262"/>
    </location>
</feature>
<reference evidence="8 9" key="1">
    <citation type="submission" date="2017-09" db="EMBL/GenBank/DDBJ databases">
        <title>Depth-based differentiation of microbial function through sediment-hosted aquifers and enrichment of novel symbionts in the deep terrestrial subsurface.</title>
        <authorList>
            <person name="Probst A.J."/>
            <person name="Ladd B."/>
            <person name="Jarett J.K."/>
            <person name="Geller-Mcgrath D.E."/>
            <person name="Sieber C.M."/>
            <person name="Emerson J.B."/>
            <person name="Anantharaman K."/>
            <person name="Thomas B.C."/>
            <person name="Malmstrom R."/>
            <person name="Stieglmeier M."/>
            <person name="Klingl A."/>
            <person name="Woyke T."/>
            <person name="Ryan C.M."/>
            <person name="Banfield J.F."/>
        </authorList>
    </citation>
    <scope>NUCLEOTIDE SEQUENCE [LARGE SCALE GENOMIC DNA]</scope>
    <source>
        <strain evidence="8">CG11_big_fil_rev_8_21_14_0_20_44_10</strain>
    </source>
</reference>
<evidence type="ECO:0000256" key="3">
    <source>
        <dbReference type="ARBA" id="ARBA00022801"/>
    </source>
</evidence>
<evidence type="ECO:0000256" key="1">
    <source>
        <dbReference type="ARBA" id="ARBA00007074"/>
    </source>
</evidence>
<feature type="transmembrane region" description="Helical" evidence="5">
    <location>
        <begin position="51"/>
        <end position="71"/>
    </location>
</feature>
<dbReference type="Proteomes" id="UP000231550">
    <property type="component" value="Unassembled WGS sequence"/>
</dbReference>
<comment type="similarity">
    <text evidence="1">Belongs to the peptidase C40 family.</text>
</comment>
<protein>
    <recommendedName>
        <fullName evidence="7">NlpC/P60 domain-containing protein</fullName>
    </recommendedName>
</protein>
<dbReference type="InterPro" id="IPR000064">
    <property type="entry name" value="NLP_P60_dom"/>
</dbReference>
<dbReference type="GO" id="GO:0006508">
    <property type="term" value="P:proteolysis"/>
    <property type="evidence" value="ECO:0007669"/>
    <property type="project" value="UniProtKB-KW"/>
</dbReference>
<keyword evidence="3" id="KW-0378">Hydrolase</keyword>
<keyword evidence="6" id="KW-0732">Signal</keyword>
<keyword evidence="4" id="KW-0788">Thiol protease</keyword>
<evidence type="ECO:0000313" key="9">
    <source>
        <dbReference type="Proteomes" id="UP000231550"/>
    </source>
</evidence>
<proteinExistence type="inferred from homology"/>
<evidence type="ECO:0000256" key="6">
    <source>
        <dbReference type="SAM" id="SignalP"/>
    </source>
</evidence>
<sequence>MSNKLKFFLLILSAGLFFLRKSSLALAQGYQLQVPLPGVSGTVSGPGQYIRAIFTYGLSIVGIAALWAIVIGGFKYLRSGGSETRKTSGKEWIWGAVIGLVLMLCSWLILNTINPKLTSLSEPKLQTIDLPENVAALSPYTPGGTPSPSGPIPGQEIPANTVASKANELSGKLSYCYGGDPTSGCTDCSGSAERLRMELGGSDPGRSSVAQLAEAKASGNFSTELNSLQPGDIIIRTSYSGGNHVGTYVGDNLVWDSTKSGW</sequence>
<feature type="transmembrane region" description="Helical" evidence="5">
    <location>
        <begin position="92"/>
        <end position="110"/>
    </location>
</feature>
<keyword evidence="5" id="KW-1133">Transmembrane helix</keyword>